<dbReference type="GO" id="GO:0005886">
    <property type="term" value="C:plasma membrane"/>
    <property type="evidence" value="ECO:0007669"/>
    <property type="project" value="UniProtKB-SubCell"/>
</dbReference>
<accession>A0A1V8T2M6</accession>
<gene>
    <name evidence="10" type="ORF">B0A48_09339</name>
</gene>
<evidence type="ECO:0000313" key="10">
    <source>
        <dbReference type="EMBL" id="OQO05569.1"/>
    </source>
</evidence>
<organism evidence="10 11">
    <name type="scientific">Cryoendolithus antarcticus</name>
    <dbReference type="NCBI Taxonomy" id="1507870"/>
    <lineage>
        <taxon>Eukaryota</taxon>
        <taxon>Fungi</taxon>
        <taxon>Dikarya</taxon>
        <taxon>Ascomycota</taxon>
        <taxon>Pezizomycotina</taxon>
        <taxon>Dothideomycetes</taxon>
        <taxon>Dothideomycetidae</taxon>
        <taxon>Cladosporiales</taxon>
        <taxon>Cladosporiaceae</taxon>
        <taxon>Cryoendolithus</taxon>
    </lineage>
</organism>
<feature type="compositionally biased region" description="Low complexity" evidence="9">
    <location>
        <begin position="59"/>
        <end position="70"/>
    </location>
</feature>
<dbReference type="PANTHER" id="PTHR12385">
    <property type="entry name" value="CHOLINE TRANSPORTER-LIKE (SLC FAMILY 44)"/>
    <property type="match status" value="1"/>
</dbReference>
<comment type="function">
    <text evidence="1 8">Probably involved in transport through the plasma membrane.</text>
</comment>
<protein>
    <recommendedName>
        <fullName evidence="4 8">Protein PNS1</fullName>
    </recommendedName>
</protein>
<keyword evidence="5 8" id="KW-0812">Transmembrane</keyword>
<dbReference type="Proteomes" id="UP000192596">
    <property type="component" value="Unassembled WGS sequence"/>
</dbReference>
<reference evidence="11" key="1">
    <citation type="submission" date="2017-03" db="EMBL/GenBank/DDBJ databases">
        <title>Genomes of endolithic fungi from Antarctica.</title>
        <authorList>
            <person name="Coleine C."/>
            <person name="Masonjones S."/>
            <person name="Stajich J.E."/>
        </authorList>
    </citation>
    <scope>NUCLEOTIDE SEQUENCE [LARGE SCALE GENOMIC DNA]</scope>
    <source>
        <strain evidence="11">CCFEE 5527</strain>
    </source>
</reference>
<comment type="caution">
    <text evidence="10">The sequence shown here is derived from an EMBL/GenBank/DDBJ whole genome shotgun (WGS) entry which is preliminary data.</text>
</comment>
<evidence type="ECO:0000256" key="2">
    <source>
        <dbReference type="ARBA" id="ARBA00004651"/>
    </source>
</evidence>
<feature type="transmembrane region" description="Helical" evidence="8">
    <location>
        <begin position="298"/>
        <end position="321"/>
    </location>
</feature>
<dbReference type="InterPro" id="IPR007603">
    <property type="entry name" value="Choline_transptr-like"/>
</dbReference>
<evidence type="ECO:0000256" key="1">
    <source>
        <dbReference type="ARBA" id="ARBA00002957"/>
    </source>
</evidence>
<dbReference type="AlphaFoldDB" id="A0A1V8T2M6"/>
<dbReference type="OrthoDB" id="44736at2759"/>
<dbReference type="FunCoup" id="A0A1V8T2M6">
    <property type="interactions" value="416"/>
</dbReference>
<feature type="transmembrane region" description="Helical" evidence="8">
    <location>
        <begin position="162"/>
        <end position="183"/>
    </location>
</feature>
<dbReference type="InParanoid" id="A0A1V8T2M6"/>
<dbReference type="PANTHER" id="PTHR12385:SF4">
    <property type="entry name" value="PROTEIN PNS1"/>
    <property type="match status" value="1"/>
</dbReference>
<evidence type="ECO:0000256" key="6">
    <source>
        <dbReference type="ARBA" id="ARBA00022989"/>
    </source>
</evidence>
<feature type="region of interest" description="Disordered" evidence="9">
    <location>
        <begin position="1"/>
        <end position="93"/>
    </location>
</feature>
<feature type="transmembrane region" description="Helical" evidence="8">
    <location>
        <begin position="113"/>
        <end position="134"/>
    </location>
</feature>
<keyword evidence="7 8" id="KW-0472">Membrane</keyword>
<evidence type="ECO:0000256" key="3">
    <source>
        <dbReference type="ARBA" id="ARBA00007168"/>
    </source>
</evidence>
<dbReference type="Pfam" id="PF04515">
    <property type="entry name" value="Choline_transpo"/>
    <property type="match status" value="1"/>
</dbReference>
<feature type="compositionally biased region" description="Low complexity" evidence="9">
    <location>
        <begin position="33"/>
        <end position="51"/>
    </location>
</feature>
<feature type="transmembrane region" description="Helical" evidence="8">
    <location>
        <begin position="495"/>
        <end position="515"/>
    </location>
</feature>
<evidence type="ECO:0000256" key="9">
    <source>
        <dbReference type="SAM" id="MobiDB-lite"/>
    </source>
</evidence>
<dbReference type="STRING" id="1507870.A0A1V8T2M6"/>
<evidence type="ECO:0000256" key="8">
    <source>
        <dbReference type="RuleBase" id="RU368066"/>
    </source>
</evidence>
<dbReference type="GO" id="GO:0022857">
    <property type="term" value="F:transmembrane transporter activity"/>
    <property type="evidence" value="ECO:0007669"/>
    <property type="project" value="UniProtKB-UniRule"/>
</dbReference>
<proteinExistence type="inferred from homology"/>
<dbReference type="EMBL" id="NAJO01000019">
    <property type="protein sequence ID" value="OQO05569.1"/>
    <property type="molecule type" value="Genomic_DNA"/>
</dbReference>
<keyword evidence="11" id="KW-1185">Reference proteome</keyword>
<feature type="transmembrane region" description="Helical" evidence="8">
    <location>
        <begin position="258"/>
        <end position="286"/>
    </location>
</feature>
<feature type="transmembrane region" description="Helical" evidence="8">
    <location>
        <begin position="190"/>
        <end position="211"/>
    </location>
</feature>
<evidence type="ECO:0000313" key="11">
    <source>
        <dbReference type="Proteomes" id="UP000192596"/>
    </source>
</evidence>
<comment type="subcellular location">
    <subcellularLocation>
        <location evidence="2 8">Cell membrane</location>
        <topology evidence="2 8">Multi-pass membrane protein</topology>
    </subcellularLocation>
</comment>
<name>A0A1V8T2M6_9PEZI</name>
<comment type="similarity">
    <text evidence="3 8">Belongs to the CTL (choline transporter-like) family.</text>
</comment>
<sequence length="561" mass="60639">MAPRGEAADYYSEPNNGGGDGGRGDGGRGYQMQSNPQWQQGPPQQQQQQSYYPPPQGGPPQQQGGYQQNGNGNGMPPPPGYGNDTSNGFGSGSDGKQNFGQAFKVEKPKWNDIWAGILFLAVVAGFVAVSGLALQSYAANKSFSGGGIYGSQNDFGLNTNTIVLFALCLVVALVFGYGYVTLARMFTKQFIWITGILNIVFMLVTAIYMLYRKYWSGGIVFLIFGVFTIICFISWIPRIPFSVLMLQTAIDVSKSYGHVYLVSFFGGLLAAAFGAYFSVTLVAVYVKYEPGNNPACSGSGSCSSATVIGLIAFITFAAYWITEVLKNVIHVTNSGVYGAWYFAPKNPAKGATRGAAKRALTYSFGSISLGSLLVAIINSLRQLCSIAQQNEAMAGNTCGSIAFCLLGCLISILDWAVSFINRYAFSYMALYGKGYIQSAKDTWKMIKNRGIDALVNECLIGPVFTMGATFVAYACALLAYLYLTLTDPAYNRNGEFTPVVIAYAFLIGLQITNCFTTPLSSGIDTIFVAAAWDPEVLMREHPELYQKMVGVYPHVQQAIHA</sequence>
<feature type="compositionally biased region" description="Polar residues" evidence="9">
    <location>
        <begin position="83"/>
        <end position="93"/>
    </location>
</feature>
<feature type="transmembrane region" description="Helical" evidence="8">
    <location>
        <begin position="359"/>
        <end position="380"/>
    </location>
</feature>
<evidence type="ECO:0000256" key="5">
    <source>
        <dbReference type="ARBA" id="ARBA00022692"/>
    </source>
</evidence>
<feature type="transmembrane region" description="Helical" evidence="8">
    <location>
        <begin position="400"/>
        <end position="420"/>
    </location>
</feature>
<feature type="transmembrane region" description="Helical" evidence="8">
    <location>
        <begin position="217"/>
        <end position="237"/>
    </location>
</feature>
<keyword evidence="6 8" id="KW-1133">Transmembrane helix</keyword>
<feature type="transmembrane region" description="Helical" evidence="8">
    <location>
        <begin position="454"/>
        <end position="483"/>
    </location>
</feature>
<evidence type="ECO:0000256" key="4">
    <source>
        <dbReference type="ARBA" id="ARBA00015388"/>
    </source>
</evidence>
<evidence type="ECO:0000256" key="7">
    <source>
        <dbReference type="ARBA" id="ARBA00023136"/>
    </source>
</evidence>